<name>A0A0D2JNA4_9EURO</name>
<evidence type="ECO:0000256" key="3">
    <source>
        <dbReference type="ARBA" id="ARBA00023002"/>
    </source>
</evidence>
<evidence type="ECO:0000256" key="1">
    <source>
        <dbReference type="ARBA" id="ARBA00006484"/>
    </source>
</evidence>
<dbReference type="SUPFAM" id="SSF51735">
    <property type="entry name" value="NAD(P)-binding Rossmann-fold domains"/>
    <property type="match status" value="1"/>
</dbReference>
<organism evidence="4 5">
    <name type="scientific">Fonsecaea multimorphosa CBS 102226</name>
    <dbReference type="NCBI Taxonomy" id="1442371"/>
    <lineage>
        <taxon>Eukaryota</taxon>
        <taxon>Fungi</taxon>
        <taxon>Dikarya</taxon>
        <taxon>Ascomycota</taxon>
        <taxon>Pezizomycotina</taxon>
        <taxon>Eurotiomycetes</taxon>
        <taxon>Chaetothyriomycetidae</taxon>
        <taxon>Chaetothyriales</taxon>
        <taxon>Herpotrichiellaceae</taxon>
        <taxon>Fonsecaea</taxon>
    </lineage>
</organism>
<evidence type="ECO:0000256" key="2">
    <source>
        <dbReference type="ARBA" id="ARBA00022857"/>
    </source>
</evidence>
<dbReference type="FunFam" id="3.40.50.720:FF:000084">
    <property type="entry name" value="Short-chain dehydrogenase reductase"/>
    <property type="match status" value="1"/>
</dbReference>
<dbReference type="InterPro" id="IPR036291">
    <property type="entry name" value="NAD(P)-bd_dom_sf"/>
</dbReference>
<evidence type="ECO:0008006" key="6">
    <source>
        <dbReference type="Google" id="ProtNLM"/>
    </source>
</evidence>
<evidence type="ECO:0000313" key="5">
    <source>
        <dbReference type="Proteomes" id="UP000053411"/>
    </source>
</evidence>
<dbReference type="PRINTS" id="PR00081">
    <property type="entry name" value="GDHRDH"/>
</dbReference>
<dbReference type="AlphaFoldDB" id="A0A0D2JNA4"/>
<keyword evidence="2" id="KW-0521">NADP</keyword>
<dbReference type="Gene3D" id="3.40.50.720">
    <property type="entry name" value="NAD(P)-binding Rossmann-like Domain"/>
    <property type="match status" value="1"/>
</dbReference>
<dbReference type="PANTHER" id="PTHR24321">
    <property type="entry name" value="DEHYDROGENASES, SHORT CHAIN"/>
    <property type="match status" value="1"/>
</dbReference>
<accession>A0A0D2JNA4</accession>
<keyword evidence="5" id="KW-1185">Reference proteome</keyword>
<dbReference type="STRING" id="1442371.A0A0D2JNA4"/>
<dbReference type="PROSITE" id="PS00061">
    <property type="entry name" value="ADH_SHORT"/>
    <property type="match status" value="1"/>
</dbReference>
<dbReference type="PRINTS" id="PR00080">
    <property type="entry name" value="SDRFAMILY"/>
</dbReference>
<dbReference type="OrthoDB" id="1669814at2759"/>
<reference evidence="4 5" key="1">
    <citation type="submission" date="2015-01" db="EMBL/GenBank/DDBJ databases">
        <title>The Genome Sequence of Fonsecaea multimorphosa CBS 102226.</title>
        <authorList>
            <consortium name="The Broad Institute Genomics Platform"/>
            <person name="Cuomo C."/>
            <person name="de Hoog S."/>
            <person name="Gorbushina A."/>
            <person name="Stielow B."/>
            <person name="Teixiera M."/>
            <person name="Abouelleil A."/>
            <person name="Chapman S.B."/>
            <person name="Priest M."/>
            <person name="Young S.K."/>
            <person name="Wortman J."/>
            <person name="Nusbaum C."/>
            <person name="Birren B."/>
        </authorList>
    </citation>
    <scope>NUCLEOTIDE SEQUENCE [LARGE SCALE GENOMIC DNA]</scope>
    <source>
        <strain evidence="4 5">CBS 102226</strain>
    </source>
</reference>
<sequence length="251" mass="26004">MASLTGKVIAITGAGGGIGSVTAELLASRGASLSLIDMDLKALEEVAETIRAKHKTDVMTTRVNVTSSEQVDDWIASTVKHFGKLSGAVNLAGTLGKEMGLKAAHEVSDEDFDFVMAINVRGVMACQRAQIRSIEDGGSIVNATSVAGKIGIANLLAYGTSKHAVIGLTRIAAAENGHRNVRVNAVAPGTIDTQMITAAQEVSMPGSDKPRAPIQRLGTPMEVATLIAYLLSDESTYTTGAVHTIDGGMTA</sequence>
<dbReference type="CDD" id="cd05233">
    <property type="entry name" value="SDR_c"/>
    <property type="match status" value="1"/>
</dbReference>
<gene>
    <name evidence="4" type="ORF">Z520_12338</name>
</gene>
<evidence type="ECO:0000313" key="4">
    <source>
        <dbReference type="EMBL" id="KIX91949.1"/>
    </source>
</evidence>
<keyword evidence="3" id="KW-0560">Oxidoreductase</keyword>
<dbReference type="InterPro" id="IPR002347">
    <property type="entry name" value="SDR_fam"/>
</dbReference>
<dbReference type="PANTHER" id="PTHR24321:SF8">
    <property type="entry name" value="ESTRADIOL 17-BETA-DEHYDROGENASE 8-RELATED"/>
    <property type="match status" value="1"/>
</dbReference>
<dbReference type="VEuPathDB" id="FungiDB:Z520_12338"/>
<comment type="similarity">
    <text evidence="1">Belongs to the short-chain dehydrogenases/reductases (SDR) family.</text>
</comment>
<dbReference type="Proteomes" id="UP000053411">
    <property type="component" value="Unassembled WGS sequence"/>
</dbReference>
<proteinExistence type="inferred from homology"/>
<dbReference type="GO" id="GO:0016491">
    <property type="term" value="F:oxidoreductase activity"/>
    <property type="evidence" value="ECO:0007669"/>
    <property type="project" value="UniProtKB-KW"/>
</dbReference>
<dbReference type="InterPro" id="IPR020904">
    <property type="entry name" value="Sc_DH/Rdtase_CS"/>
</dbReference>
<dbReference type="RefSeq" id="XP_016626072.1">
    <property type="nucleotide sequence ID" value="XM_016782824.1"/>
</dbReference>
<dbReference type="EMBL" id="KN848115">
    <property type="protein sequence ID" value="KIX91949.1"/>
    <property type="molecule type" value="Genomic_DNA"/>
</dbReference>
<protein>
    <recommendedName>
        <fullName evidence="6">Oxidoreductase</fullName>
    </recommendedName>
</protein>
<dbReference type="Pfam" id="PF13561">
    <property type="entry name" value="adh_short_C2"/>
    <property type="match status" value="1"/>
</dbReference>
<dbReference type="GeneID" id="27718084"/>